<evidence type="ECO:0000256" key="1">
    <source>
        <dbReference type="SAM" id="MobiDB-lite"/>
    </source>
</evidence>
<dbReference type="InterPro" id="IPR038966">
    <property type="entry name" value="TMA17"/>
</dbReference>
<protein>
    <submittedName>
        <fullName evidence="2">Uncharacterized protein</fullName>
    </submittedName>
</protein>
<feature type="region of interest" description="Disordered" evidence="1">
    <location>
        <begin position="89"/>
        <end position="173"/>
    </location>
</feature>
<proteinExistence type="predicted"/>
<dbReference type="PANTHER" id="PTHR40422:SF1">
    <property type="entry name" value="TRANSLATION MACHINERY-ASSOCIATED PROTEIN 17"/>
    <property type="match status" value="1"/>
</dbReference>
<reference evidence="2 3" key="1">
    <citation type="journal article" date="2015" name="BMC Genomics">
        <title>Insights from the genome of Ophiocordyceps polyrhachis-furcata to pathogenicity and host specificity in insect fungi.</title>
        <authorList>
            <person name="Wichadakul D."/>
            <person name="Kobmoo N."/>
            <person name="Ingsriswang S."/>
            <person name="Tangphatsornruang S."/>
            <person name="Chantasingh D."/>
            <person name="Luangsa-ard J.J."/>
            <person name="Eurwilaichitr L."/>
        </authorList>
    </citation>
    <scope>NUCLEOTIDE SEQUENCE [LARGE SCALE GENOMIC DNA]</scope>
    <source>
        <strain evidence="2 3">BCC 54312</strain>
    </source>
</reference>
<dbReference type="PANTHER" id="PTHR40422">
    <property type="entry name" value="TRANSLATION MACHINERY-ASSOCIATED PROTEIN 17"/>
    <property type="match status" value="1"/>
</dbReference>
<dbReference type="AlphaFoldDB" id="A0A367LLW0"/>
<dbReference type="STRING" id="1330021.A0A367LLW0"/>
<keyword evidence="3" id="KW-1185">Reference proteome</keyword>
<dbReference type="EMBL" id="LKCN02000003">
    <property type="protein sequence ID" value="RCI15401.1"/>
    <property type="molecule type" value="Genomic_DNA"/>
</dbReference>
<organism evidence="2 3">
    <name type="scientific">Ophiocordyceps polyrhachis-furcata BCC 54312</name>
    <dbReference type="NCBI Taxonomy" id="1330021"/>
    <lineage>
        <taxon>Eukaryota</taxon>
        <taxon>Fungi</taxon>
        <taxon>Dikarya</taxon>
        <taxon>Ascomycota</taxon>
        <taxon>Pezizomycotina</taxon>
        <taxon>Sordariomycetes</taxon>
        <taxon>Hypocreomycetidae</taxon>
        <taxon>Hypocreales</taxon>
        <taxon>Ophiocordycipitaceae</taxon>
        <taxon>Ophiocordyceps</taxon>
    </lineage>
</organism>
<evidence type="ECO:0000313" key="2">
    <source>
        <dbReference type="EMBL" id="RCI15401.1"/>
    </source>
</evidence>
<accession>A0A367LLW0</accession>
<gene>
    <name evidence="2" type="ORF">L249_6776</name>
</gene>
<dbReference type="GO" id="GO:0030674">
    <property type="term" value="F:protein-macromolecule adaptor activity"/>
    <property type="evidence" value="ECO:0007669"/>
    <property type="project" value="TreeGrafter"/>
</dbReference>
<feature type="compositionally biased region" description="Polar residues" evidence="1">
    <location>
        <begin position="124"/>
        <end position="133"/>
    </location>
</feature>
<dbReference type="Proteomes" id="UP000253664">
    <property type="component" value="Unassembled WGS sequence"/>
</dbReference>
<comment type="caution">
    <text evidence="2">The sequence shown here is derived from an EMBL/GenBank/DDBJ whole genome shotgun (WGS) entry which is preliminary data.</text>
</comment>
<dbReference type="OrthoDB" id="548474at2759"/>
<evidence type="ECO:0000313" key="3">
    <source>
        <dbReference type="Proteomes" id="UP000253664"/>
    </source>
</evidence>
<sequence length="173" mass="18863">MSADTTPIPPSRFAAAIMDLSPGMLRLKLLEIRNSVAHLQYSNDQLKPFAETETPDQDCVEALCENDVVINRMAQRVALIRAEVERRGLSWSDFNVDDPPPSVHDEHTTAGDNSHGPHPAWSDGTFQAGSLTNGHVRLHDASEATSSHTAEHPTGQDPPAVDERDEPDGGMHL</sequence>
<name>A0A367LLW0_9HYPO</name>
<dbReference type="GO" id="GO:0070682">
    <property type="term" value="P:proteasome regulatory particle assembly"/>
    <property type="evidence" value="ECO:0007669"/>
    <property type="project" value="InterPro"/>
</dbReference>